<evidence type="ECO:0000313" key="4">
    <source>
        <dbReference type="Proteomes" id="UP000256424"/>
    </source>
</evidence>
<dbReference type="Pfam" id="PF00085">
    <property type="entry name" value="Thioredoxin"/>
    <property type="match status" value="1"/>
</dbReference>
<evidence type="ECO:0000259" key="2">
    <source>
        <dbReference type="PROSITE" id="PS51352"/>
    </source>
</evidence>
<accession>A0A3D8J9X0</accession>
<reference evidence="3 4" key="1">
    <citation type="submission" date="2018-04" db="EMBL/GenBank/DDBJ databases">
        <title>Novel Campyloabacter and Helicobacter Species and Strains.</title>
        <authorList>
            <person name="Mannion A.J."/>
            <person name="Shen Z."/>
            <person name="Fox J.G."/>
        </authorList>
    </citation>
    <scope>NUCLEOTIDE SEQUENCE [LARGE SCALE GENOMIC DNA]</scope>
    <source>
        <strain evidence="3 4">MIT 97-5075</strain>
    </source>
</reference>
<dbReference type="PANTHER" id="PTHR46115">
    <property type="entry name" value="THIOREDOXIN-LIKE PROTEIN 1"/>
    <property type="match status" value="1"/>
</dbReference>
<sequence length="103" mass="11804">MRELTQGTYFDSIATGIAVVDIGAAWCPDCRRIEPIMNALENEYKDIQFFTVDFSKEEQLKDTLNIQRIPTLIFYKNGEEVGQRLVEPHTRAIIEKEIQGLLG</sequence>
<organism evidence="3 4">
    <name type="scientific">Helicobacter aurati</name>
    <dbReference type="NCBI Taxonomy" id="137778"/>
    <lineage>
        <taxon>Bacteria</taxon>
        <taxon>Pseudomonadati</taxon>
        <taxon>Campylobacterota</taxon>
        <taxon>Epsilonproteobacteria</taxon>
        <taxon>Campylobacterales</taxon>
        <taxon>Helicobacteraceae</taxon>
        <taxon>Helicobacter</taxon>
    </lineage>
</organism>
<dbReference type="OrthoDB" id="215495at2"/>
<keyword evidence="4" id="KW-1185">Reference proteome</keyword>
<dbReference type="Proteomes" id="UP000256424">
    <property type="component" value="Unassembled WGS sequence"/>
</dbReference>
<dbReference type="Gene3D" id="3.40.30.10">
    <property type="entry name" value="Glutaredoxin"/>
    <property type="match status" value="1"/>
</dbReference>
<feature type="domain" description="Thioredoxin" evidence="2">
    <location>
        <begin position="1"/>
        <end position="103"/>
    </location>
</feature>
<evidence type="ECO:0000313" key="3">
    <source>
        <dbReference type="EMBL" id="RDU73664.1"/>
    </source>
</evidence>
<dbReference type="CDD" id="cd02947">
    <property type="entry name" value="TRX_family"/>
    <property type="match status" value="1"/>
</dbReference>
<proteinExistence type="predicted"/>
<gene>
    <name evidence="3" type="ORF">CQA66_00265</name>
</gene>
<dbReference type="PROSITE" id="PS51352">
    <property type="entry name" value="THIOREDOXIN_2"/>
    <property type="match status" value="1"/>
</dbReference>
<evidence type="ECO:0000256" key="1">
    <source>
        <dbReference type="ARBA" id="ARBA00023157"/>
    </source>
</evidence>
<dbReference type="InterPro" id="IPR036249">
    <property type="entry name" value="Thioredoxin-like_sf"/>
</dbReference>
<dbReference type="RefSeq" id="WP_104763685.1">
    <property type="nucleotide sequence ID" value="NZ_FZPM01000030.1"/>
</dbReference>
<dbReference type="SUPFAM" id="SSF52833">
    <property type="entry name" value="Thioredoxin-like"/>
    <property type="match status" value="1"/>
</dbReference>
<dbReference type="InterPro" id="IPR013766">
    <property type="entry name" value="Thioredoxin_domain"/>
</dbReference>
<protein>
    <submittedName>
        <fullName evidence="3">Thioredoxin</fullName>
    </submittedName>
</protein>
<name>A0A3D8J9X0_9HELI</name>
<dbReference type="EMBL" id="NXLW01000001">
    <property type="protein sequence ID" value="RDU73664.1"/>
    <property type="molecule type" value="Genomic_DNA"/>
</dbReference>
<keyword evidence="1" id="KW-1015">Disulfide bond</keyword>
<dbReference type="AlphaFoldDB" id="A0A3D8J9X0"/>
<comment type="caution">
    <text evidence="3">The sequence shown here is derived from an EMBL/GenBank/DDBJ whole genome shotgun (WGS) entry which is preliminary data.</text>
</comment>